<dbReference type="EMBL" id="JADJIB010000021">
    <property type="protein sequence ID" value="MBK7274977.1"/>
    <property type="molecule type" value="Genomic_DNA"/>
</dbReference>
<organism evidence="1 2">
    <name type="scientific">Candidatus Phosphoribacter hodrii</name>
    <dbReference type="NCBI Taxonomy" id="2953743"/>
    <lineage>
        <taxon>Bacteria</taxon>
        <taxon>Bacillati</taxon>
        <taxon>Actinomycetota</taxon>
        <taxon>Actinomycetes</taxon>
        <taxon>Micrococcales</taxon>
        <taxon>Dermatophilaceae</taxon>
        <taxon>Candidatus Phosphoribacter</taxon>
    </lineage>
</organism>
<evidence type="ECO:0000313" key="1">
    <source>
        <dbReference type="EMBL" id="MBK7274977.1"/>
    </source>
</evidence>
<proteinExistence type="predicted"/>
<sequence>MATVTLGRVPDRLVVHLVASDPFGVSMTYAVSLANSGTVLHRLMLI</sequence>
<name>A0A935MJA9_9MICO</name>
<comment type="caution">
    <text evidence="1">The sequence shown here is derived from an EMBL/GenBank/DDBJ whole genome shotgun (WGS) entry which is preliminary data.</text>
</comment>
<accession>A0A935MJA9</accession>
<gene>
    <name evidence="1" type="ORF">IPI13_18170</name>
</gene>
<reference evidence="1 2" key="1">
    <citation type="submission" date="2020-10" db="EMBL/GenBank/DDBJ databases">
        <title>Connecting structure to function with the recovery of over 1000 high-quality activated sludge metagenome-assembled genomes encoding full-length rRNA genes using long-read sequencing.</title>
        <authorList>
            <person name="Singleton C.M."/>
            <person name="Petriglieri F."/>
            <person name="Kristensen J.M."/>
            <person name="Kirkegaard R.H."/>
            <person name="Michaelsen T.Y."/>
            <person name="Andersen M.H."/>
            <person name="Karst S.M."/>
            <person name="Dueholm M.S."/>
            <person name="Nielsen P.H."/>
            <person name="Albertsen M."/>
        </authorList>
    </citation>
    <scope>NUCLEOTIDE SEQUENCE [LARGE SCALE GENOMIC DNA]</scope>
    <source>
        <strain evidence="1">Ega_18-Q3-R5-49_MAXAC.001</strain>
    </source>
</reference>
<protein>
    <submittedName>
        <fullName evidence="1">Uncharacterized protein</fullName>
    </submittedName>
</protein>
<evidence type="ECO:0000313" key="2">
    <source>
        <dbReference type="Proteomes" id="UP000726105"/>
    </source>
</evidence>
<dbReference type="Proteomes" id="UP000726105">
    <property type="component" value="Unassembled WGS sequence"/>
</dbReference>
<dbReference type="AlphaFoldDB" id="A0A935MJA9"/>